<feature type="chain" id="PRO_5041338233" description="Secreted protein" evidence="2">
    <location>
        <begin position="20"/>
        <end position="111"/>
    </location>
</feature>
<proteinExistence type="predicted"/>
<feature type="signal peptide" evidence="2">
    <location>
        <begin position="1"/>
        <end position="19"/>
    </location>
</feature>
<evidence type="ECO:0000256" key="2">
    <source>
        <dbReference type="SAM" id="SignalP"/>
    </source>
</evidence>
<gene>
    <name evidence="3" type="ORF">CCHLO57077_00016330</name>
</gene>
<evidence type="ECO:0000313" key="3">
    <source>
        <dbReference type="EMBL" id="CAI6075675.1"/>
    </source>
</evidence>
<dbReference type="EMBL" id="CABFNP030000654">
    <property type="protein sequence ID" value="CAI6075675.1"/>
    <property type="molecule type" value="Genomic_DNA"/>
</dbReference>
<organism evidence="3 4">
    <name type="scientific">Clonostachys chloroleuca</name>
    <dbReference type="NCBI Taxonomy" id="1926264"/>
    <lineage>
        <taxon>Eukaryota</taxon>
        <taxon>Fungi</taxon>
        <taxon>Dikarya</taxon>
        <taxon>Ascomycota</taxon>
        <taxon>Pezizomycotina</taxon>
        <taxon>Sordariomycetes</taxon>
        <taxon>Hypocreomycetidae</taxon>
        <taxon>Hypocreales</taxon>
        <taxon>Bionectriaceae</taxon>
        <taxon>Clonostachys</taxon>
    </lineage>
</organism>
<protein>
    <recommendedName>
        <fullName evidence="5">Secreted protein</fullName>
    </recommendedName>
</protein>
<evidence type="ECO:0000313" key="4">
    <source>
        <dbReference type="Proteomes" id="UP001160390"/>
    </source>
</evidence>
<dbReference type="Proteomes" id="UP001160390">
    <property type="component" value="Unassembled WGS sequence"/>
</dbReference>
<sequence length="111" mass="12715">MLLMCVWQMFSTLLKTGLRTPLATPITNATTRTPEPTPHTDSAQTNNVTKHRRETDVNRDESVLGNLDCHSWSWPRASQREIVSLRLHLCCRYHSCPFAFNRLLLRVPVVG</sequence>
<feature type="compositionally biased region" description="Polar residues" evidence="1">
    <location>
        <begin position="26"/>
        <end position="48"/>
    </location>
</feature>
<feature type="region of interest" description="Disordered" evidence="1">
    <location>
        <begin position="26"/>
        <end position="59"/>
    </location>
</feature>
<keyword evidence="2" id="KW-0732">Signal</keyword>
<keyword evidence="4" id="KW-1185">Reference proteome</keyword>
<evidence type="ECO:0000256" key="1">
    <source>
        <dbReference type="SAM" id="MobiDB-lite"/>
    </source>
</evidence>
<reference evidence="3" key="1">
    <citation type="submission" date="2023-01" db="EMBL/GenBank/DDBJ databases">
        <authorList>
            <person name="Piombo E."/>
        </authorList>
    </citation>
    <scope>NUCLEOTIDE SEQUENCE</scope>
</reference>
<evidence type="ECO:0008006" key="5">
    <source>
        <dbReference type="Google" id="ProtNLM"/>
    </source>
</evidence>
<dbReference type="AlphaFoldDB" id="A0AA35PVT2"/>
<accession>A0AA35PVT2</accession>
<comment type="caution">
    <text evidence="3">The sequence shown here is derived from an EMBL/GenBank/DDBJ whole genome shotgun (WGS) entry which is preliminary data.</text>
</comment>
<name>A0AA35PVT2_9HYPO</name>